<dbReference type="Pfam" id="PF05598">
    <property type="entry name" value="DUF772"/>
    <property type="match status" value="1"/>
</dbReference>
<proteinExistence type="predicted"/>
<comment type="caution">
    <text evidence="2">The sequence shown here is derived from an EMBL/GenBank/DDBJ whole genome shotgun (WGS) entry which is preliminary data.</text>
</comment>
<protein>
    <recommendedName>
        <fullName evidence="1">Transposase InsH N-terminal domain-containing protein</fullName>
    </recommendedName>
</protein>
<reference evidence="2" key="1">
    <citation type="journal article" date="2014" name="Int. J. Syst. Evol. Microbiol.">
        <title>Complete genome sequence of Corynebacterium casei LMG S-19264T (=DSM 44701T), isolated from a smear-ripened cheese.</title>
        <authorList>
            <consortium name="US DOE Joint Genome Institute (JGI-PGF)"/>
            <person name="Walter F."/>
            <person name="Albersmeier A."/>
            <person name="Kalinowski J."/>
            <person name="Ruckert C."/>
        </authorList>
    </citation>
    <scope>NUCLEOTIDE SEQUENCE</scope>
    <source>
        <strain evidence="2">CGMCC 1.15178</strain>
    </source>
</reference>
<keyword evidence="3" id="KW-1185">Reference proteome</keyword>
<evidence type="ECO:0000313" key="3">
    <source>
        <dbReference type="Proteomes" id="UP000612456"/>
    </source>
</evidence>
<name>A0A916ZCT1_9BACL</name>
<dbReference type="EMBL" id="BMHP01000004">
    <property type="protein sequence ID" value="GGD88232.1"/>
    <property type="molecule type" value="Genomic_DNA"/>
</dbReference>
<dbReference type="InterPro" id="IPR008490">
    <property type="entry name" value="Transposase_InsH_N"/>
</dbReference>
<evidence type="ECO:0000259" key="1">
    <source>
        <dbReference type="Pfam" id="PF05598"/>
    </source>
</evidence>
<reference evidence="2" key="2">
    <citation type="submission" date="2020-09" db="EMBL/GenBank/DDBJ databases">
        <authorList>
            <person name="Sun Q."/>
            <person name="Zhou Y."/>
        </authorList>
    </citation>
    <scope>NUCLEOTIDE SEQUENCE</scope>
    <source>
        <strain evidence="2">CGMCC 1.15178</strain>
    </source>
</reference>
<dbReference type="Proteomes" id="UP000612456">
    <property type="component" value="Unassembled WGS sequence"/>
</dbReference>
<accession>A0A916ZCT1</accession>
<gene>
    <name evidence="2" type="ORF">GCM10010911_53450</name>
</gene>
<sequence>MVYMEVEAQTLAAQVQDSYCQYYGRPANEPELLFRLLFIQILYNLSDERVILDTQVNLAYKWFVGLNPGDD</sequence>
<dbReference type="AlphaFoldDB" id="A0A916ZCT1"/>
<organism evidence="2 3">
    <name type="scientific">Paenibacillus nasutitermitis</name>
    <dbReference type="NCBI Taxonomy" id="1652958"/>
    <lineage>
        <taxon>Bacteria</taxon>
        <taxon>Bacillati</taxon>
        <taxon>Bacillota</taxon>
        <taxon>Bacilli</taxon>
        <taxon>Bacillales</taxon>
        <taxon>Paenibacillaceae</taxon>
        <taxon>Paenibacillus</taxon>
    </lineage>
</organism>
<evidence type="ECO:0000313" key="2">
    <source>
        <dbReference type="EMBL" id="GGD88232.1"/>
    </source>
</evidence>
<feature type="domain" description="Transposase InsH N-terminal" evidence="1">
    <location>
        <begin position="7"/>
        <end position="69"/>
    </location>
</feature>